<evidence type="ECO:0000313" key="9">
    <source>
        <dbReference type="EMBL" id="KAK6178492.1"/>
    </source>
</evidence>
<keyword evidence="6 7" id="KW-0472">Membrane</keyword>
<dbReference type="GO" id="GO:0015293">
    <property type="term" value="F:symporter activity"/>
    <property type="evidence" value="ECO:0007669"/>
    <property type="project" value="UniProtKB-KW"/>
</dbReference>
<keyword evidence="8" id="KW-0732">Signal</keyword>
<dbReference type="PANTHER" id="PTHR10361:SF28">
    <property type="entry name" value="P3 PROTEIN-RELATED"/>
    <property type="match status" value="1"/>
</dbReference>
<feature type="signal peptide" evidence="8">
    <location>
        <begin position="1"/>
        <end position="28"/>
    </location>
</feature>
<evidence type="ECO:0000256" key="4">
    <source>
        <dbReference type="ARBA" id="ARBA00022847"/>
    </source>
</evidence>
<evidence type="ECO:0000256" key="7">
    <source>
        <dbReference type="SAM" id="Phobius"/>
    </source>
</evidence>
<evidence type="ECO:0000256" key="6">
    <source>
        <dbReference type="ARBA" id="ARBA00023136"/>
    </source>
</evidence>
<evidence type="ECO:0000256" key="2">
    <source>
        <dbReference type="ARBA" id="ARBA00006528"/>
    </source>
</evidence>
<dbReference type="Proteomes" id="UP001347796">
    <property type="component" value="Unassembled WGS sequence"/>
</dbReference>
<keyword evidence="4" id="KW-0769">Symport</keyword>
<keyword evidence="5 7" id="KW-1133">Transmembrane helix</keyword>
<dbReference type="Pfam" id="PF01758">
    <property type="entry name" value="SBF"/>
    <property type="match status" value="1"/>
</dbReference>
<evidence type="ECO:0000313" key="10">
    <source>
        <dbReference type="Proteomes" id="UP001347796"/>
    </source>
</evidence>
<keyword evidence="10" id="KW-1185">Reference proteome</keyword>
<comment type="subcellular location">
    <subcellularLocation>
        <location evidence="1">Membrane</location>
        <topology evidence="1">Multi-pass membrane protein</topology>
    </subcellularLocation>
</comment>
<name>A0AAN8JIZ5_PATCE</name>
<feature type="chain" id="PRO_5042962551" description="Ileal sodium/bile acid cotransporter" evidence="8">
    <location>
        <begin position="29"/>
        <end position="479"/>
    </location>
</feature>
<feature type="transmembrane region" description="Helical" evidence="7">
    <location>
        <begin position="239"/>
        <end position="260"/>
    </location>
</feature>
<feature type="transmembrane region" description="Helical" evidence="7">
    <location>
        <begin position="280"/>
        <end position="299"/>
    </location>
</feature>
<evidence type="ECO:0000256" key="5">
    <source>
        <dbReference type="ARBA" id="ARBA00022989"/>
    </source>
</evidence>
<evidence type="ECO:0000256" key="1">
    <source>
        <dbReference type="ARBA" id="ARBA00004141"/>
    </source>
</evidence>
<organism evidence="9 10">
    <name type="scientific">Patella caerulea</name>
    <name type="common">Rayed Mediterranean limpet</name>
    <dbReference type="NCBI Taxonomy" id="87958"/>
    <lineage>
        <taxon>Eukaryota</taxon>
        <taxon>Metazoa</taxon>
        <taxon>Spiralia</taxon>
        <taxon>Lophotrochozoa</taxon>
        <taxon>Mollusca</taxon>
        <taxon>Gastropoda</taxon>
        <taxon>Patellogastropoda</taxon>
        <taxon>Patelloidea</taxon>
        <taxon>Patellidae</taxon>
        <taxon>Patella</taxon>
    </lineage>
</organism>
<comment type="similarity">
    <text evidence="2">Belongs to the bile acid:sodium symporter (BASS) (TC 2.A.28) family.</text>
</comment>
<sequence length="479" mass="53034">MILFPEKKIIMLLSGFILVMWLLQTSRCENFTNVVDIDLKPDVPIIINDDGKESILNFNYSVFGNTNVEALFVVENSKKAEIIGETLLVLNESSIGEVSFKVTGKIIGRTYLNVLVREYKSNNQANETLLEKFELIVTRVSRPIDTAFNVVIITLVVVATMAMGCKIDPEVVKATLKRPIAPIIGLLSQFLFMPAVSFLAAYYLKLDPAIALGYFALGCSPGGSASNVYTYLLGGDISLSVTMTLVSTICSLGLIPMWLFTVGQKVIYKGTTMQIPYVNIITSLLGLIIPVFLGMIIQYKRPNWAKKLVKIIKPLVFIFLLFAMTVGVYANLYIFDFFDLIILLVGAIIPYSGFLFGLLISFVTRQPKKNLIAIVIETGIQNTGIPIVLLRISLSPPESDISIIGPVASSLFMPIPFIIILVAMEIRKRCCKKRLPDEKNDLAMMDEPATFTKLAEDGSPAHSFENLNSHTHPISNTDR</sequence>
<accession>A0AAN8JIZ5</accession>
<dbReference type="PANTHER" id="PTHR10361">
    <property type="entry name" value="SODIUM-BILE ACID COTRANSPORTER"/>
    <property type="match status" value="1"/>
</dbReference>
<feature type="transmembrane region" description="Helical" evidence="7">
    <location>
        <begin position="311"/>
        <end position="334"/>
    </location>
</feature>
<dbReference type="InterPro" id="IPR004710">
    <property type="entry name" value="Bilac:Na_transpt"/>
</dbReference>
<dbReference type="AlphaFoldDB" id="A0AAN8JIZ5"/>
<feature type="transmembrane region" description="Helical" evidence="7">
    <location>
        <begin position="401"/>
        <end position="424"/>
    </location>
</feature>
<evidence type="ECO:0000256" key="8">
    <source>
        <dbReference type="SAM" id="SignalP"/>
    </source>
</evidence>
<evidence type="ECO:0000256" key="3">
    <source>
        <dbReference type="ARBA" id="ARBA00022692"/>
    </source>
</evidence>
<feature type="transmembrane region" description="Helical" evidence="7">
    <location>
        <begin position="147"/>
        <end position="167"/>
    </location>
</feature>
<dbReference type="InterPro" id="IPR038770">
    <property type="entry name" value="Na+/solute_symporter_sf"/>
</dbReference>
<feature type="transmembrane region" description="Helical" evidence="7">
    <location>
        <begin position="340"/>
        <end position="363"/>
    </location>
</feature>
<protein>
    <recommendedName>
        <fullName evidence="11">Ileal sodium/bile acid cotransporter</fullName>
    </recommendedName>
</protein>
<feature type="transmembrane region" description="Helical" evidence="7">
    <location>
        <begin position="210"/>
        <end position="232"/>
    </location>
</feature>
<comment type="caution">
    <text evidence="9">The sequence shown here is derived from an EMBL/GenBank/DDBJ whole genome shotgun (WGS) entry which is preliminary data.</text>
</comment>
<dbReference type="Gene3D" id="1.20.1530.20">
    <property type="match status" value="1"/>
</dbReference>
<proteinExistence type="inferred from homology"/>
<evidence type="ECO:0008006" key="11">
    <source>
        <dbReference type="Google" id="ProtNLM"/>
    </source>
</evidence>
<keyword evidence="3 7" id="KW-0812">Transmembrane</keyword>
<gene>
    <name evidence="9" type="ORF">SNE40_013277</name>
</gene>
<feature type="transmembrane region" description="Helical" evidence="7">
    <location>
        <begin position="179"/>
        <end position="204"/>
    </location>
</feature>
<dbReference type="EMBL" id="JAZGQO010000009">
    <property type="protein sequence ID" value="KAK6178492.1"/>
    <property type="molecule type" value="Genomic_DNA"/>
</dbReference>
<dbReference type="InterPro" id="IPR002657">
    <property type="entry name" value="BilAc:Na_symport/Acr3"/>
</dbReference>
<dbReference type="GO" id="GO:0016020">
    <property type="term" value="C:membrane"/>
    <property type="evidence" value="ECO:0007669"/>
    <property type="project" value="UniProtKB-SubCell"/>
</dbReference>
<keyword evidence="4" id="KW-0813">Transport</keyword>
<reference evidence="9 10" key="1">
    <citation type="submission" date="2024-01" db="EMBL/GenBank/DDBJ databases">
        <title>The genome of the rayed Mediterranean limpet Patella caerulea (Linnaeus, 1758).</title>
        <authorList>
            <person name="Anh-Thu Weber A."/>
            <person name="Halstead-Nussloch G."/>
        </authorList>
    </citation>
    <scope>NUCLEOTIDE SEQUENCE [LARGE SCALE GENOMIC DNA]</scope>
    <source>
        <strain evidence="9">AATW-2023a</strain>
        <tissue evidence="9">Whole specimen</tissue>
    </source>
</reference>